<dbReference type="Proteomes" id="UP001597252">
    <property type="component" value="Unassembled WGS sequence"/>
</dbReference>
<keyword evidence="1" id="KW-0732">Signal</keyword>
<organism evidence="2 3">
    <name type="scientific">Lacticaseibacillus baoqingensis</name>
    <dbReference type="NCBI Taxonomy" id="2486013"/>
    <lineage>
        <taxon>Bacteria</taxon>
        <taxon>Bacillati</taxon>
        <taxon>Bacillota</taxon>
        <taxon>Bacilli</taxon>
        <taxon>Lactobacillales</taxon>
        <taxon>Lactobacillaceae</taxon>
        <taxon>Lacticaseibacillus</taxon>
    </lineage>
</organism>
<dbReference type="Gene3D" id="2.40.50.480">
    <property type="match status" value="1"/>
</dbReference>
<comment type="caution">
    <text evidence="2">The sequence shown here is derived from an EMBL/GenBank/DDBJ whole genome shotgun (WGS) entry which is preliminary data.</text>
</comment>
<dbReference type="RefSeq" id="WP_164508477.1">
    <property type="nucleotide sequence ID" value="NZ_JBHTON010000029.1"/>
</dbReference>
<dbReference type="EMBL" id="JBHTON010000029">
    <property type="protein sequence ID" value="MFD1485447.1"/>
    <property type="molecule type" value="Genomic_DNA"/>
</dbReference>
<dbReference type="Pfam" id="PF06486">
    <property type="entry name" value="DUF1093"/>
    <property type="match status" value="1"/>
</dbReference>
<proteinExistence type="predicted"/>
<evidence type="ECO:0000313" key="2">
    <source>
        <dbReference type="EMBL" id="MFD1485447.1"/>
    </source>
</evidence>
<dbReference type="SUPFAM" id="SSF159121">
    <property type="entry name" value="BC4932-like"/>
    <property type="match status" value="1"/>
</dbReference>
<accession>A0ABW4E6B6</accession>
<evidence type="ECO:0000313" key="3">
    <source>
        <dbReference type="Proteomes" id="UP001597252"/>
    </source>
</evidence>
<feature type="chain" id="PRO_5046715252" evidence="1">
    <location>
        <begin position="21"/>
        <end position="133"/>
    </location>
</feature>
<evidence type="ECO:0000256" key="1">
    <source>
        <dbReference type="SAM" id="SignalP"/>
    </source>
</evidence>
<protein>
    <submittedName>
        <fullName evidence="2">YxeA family protein</fullName>
    </submittedName>
</protein>
<reference evidence="3" key="1">
    <citation type="journal article" date="2019" name="Int. J. Syst. Evol. Microbiol.">
        <title>The Global Catalogue of Microorganisms (GCM) 10K type strain sequencing project: providing services to taxonomists for standard genome sequencing and annotation.</title>
        <authorList>
            <consortium name="The Broad Institute Genomics Platform"/>
            <consortium name="The Broad Institute Genome Sequencing Center for Infectious Disease"/>
            <person name="Wu L."/>
            <person name="Ma J."/>
        </authorList>
    </citation>
    <scope>NUCLEOTIDE SEQUENCE [LARGE SCALE GENOMIC DNA]</scope>
    <source>
        <strain evidence="3">CCM 8903</strain>
    </source>
</reference>
<keyword evidence="3" id="KW-1185">Reference proteome</keyword>
<name>A0ABW4E6B6_9LACO</name>
<dbReference type="InterPro" id="IPR006542">
    <property type="entry name" value="DUF1093"/>
</dbReference>
<dbReference type="NCBIfam" id="TIGR01655">
    <property type="entry name" value="yxeA_fam"/>
    <property type="match status" value="1"/>
</dbReference>
<feature type="signal peptide" evidence="1">
    <location>
        <begin position="1"/>
        <end position="20"/>
    </location>
</feature>
<dbReference type="InterPro" id="IPR036166">
    <property type="entry name" value="YxeA-like_sf"/>
</dbReference>
<gene>
    <name evidence="2" type="ORF">ACFQ5J_09415</name>
</gene>
<sequence length="133" mass="14364">MKKWQKRLLTIGLSIGLALGISPWLTRNQTTAAAAALDYANPVVPVTTVYVDPAVPEVQWHANNHGGLDYTYAVMSYDATGSGRKLMLHVSDAPLPTGTPLAVKIKGQTVLSWESVSANKTPKLARQRLSLKP</sequence>